<evidence type="ECO:0000313" key="3">
    <source>
        <dbReference type="Proteomes" id="UP000828390"/>
    </source>
</evidence>
<feature type="domain" description="RFX1-4/6/8-like BCD" evidence="1">
    <location>
        <begin position="2"/>
        <end position="167"/>
    </location>
</feature>
<organism evidence="2 3">
    <name type="scientific">Dreissena polymorpha</name>
    <name type="common">Zebra mussel</name>
    <name type="synonym">Mytilus polymorpha</name>
    <dbReference type="NCBI Taxonomy" id="45954"/>
    <lineage>
        <taxon>Eukaryota</taxon>
        <taxon>Metazoa</taxon>
        <taxon>Spiralia</taxon>
        <taxon>Lophotrochozoa</taxon>
        <taxon>Mollusca</taxon>
        <taxon>Bivalvia</taxon>
        <taxon>Autobranchia</taxon>
        <taxon>Heteroconchia</taxon>
        <taxon>Euheterodonta</taxon>
        <taxon>Imparidentia</taxon>
        <taxon>Neoheterodontei</taxon>
        <taxon>Myida</taxon>
        <taxon>Dreissenoidea</taxon>
        <taxon>Dreissenidae</taxon>
        <taxon>Dreissena</taxon>
    </lineage>
</organism>
<keyword evidence="3" id="KW-1185">Reference proteome</keyword>
<protein>
    <recommendedName>
        <fullName evidence="1">RFX1-4/6/8-like BCD domain-containing protein</fullName>
    </recommendedName>
</protein>
<evidence type="ECO:0000259" key="1">
    <source>
        <dbReference type="Pfam" id="PF25340"/>
    </source>
</evidence>
<reference evidence="2" key="2">
    <citation type="submission" date="2020-11" db="EMBL/GenBank/DDBJ databases">
        <authorList>
            <person name="McCartney M.A."/>
            <person name="Auch B."/>
            <person name="Kono T."/>
            <person name="Mallez S."/>
            <person name="Becker A."/>
            <person name="Gohl D.M."/>
            <person name="Silverstein K.A.T."/>
            <person name="Koren S."/>
            <person name="Bechman K.B."/>
            <person name="Herman A."/>
            <person name="Abrahante J.E."/>
            <person name="Garbe J."/>
        </authorList>
    </citation>
    <scope>NUCLEOTIDE SEQUENCE</scope>
    <source>
        <strain evidence="2">Duluth1</strain>
        <tissue evidence="2">Whole animal</tissue>
    </source>
</reference>
<name>A0A9D4RY82_DREPO</name>
<comment type="caution">
    <text evidence="2">The sequence shown here is derived from an EMBL/GenBank/DDBJ whole genome shotgun (WGS) entry which is preliminary data.</text>
</comment>
<reference evidence="2" key="1">
    <citation type="journal article" date="2019" name="bioRxiv">
        <title>The Genome of the Zebra Mussel, Dreissena polymorpha: A Resource for Invasive Species Research.</title>
        <authorList>
            <person name="McCartney M.A."/>
            <person name="Auch B."/>
            <person name="Kono T."/>
            <person name="Mallez S."/>
            <person name="Zhang Y."/>
            <person name="Obille A."/>
            <person name="Becker A."/>
            <person name="Abrahante J.E."/>
            <person name="Garbe J."/>
            <person name="Badalamenti J.P."/>
            <person name="Herman A."/>
            <person name="Mangelson H."/>
            <person name="Liachko I."/>
            <person name="Sullivan S."/>
            <person name="Sone E.D."/>
            <person name="Koren S."/>
            <person name="Silverstein K.A.T."/>
            <person name="Beckman K.B."/>
            <person name="Gohl D.M."/>
        </authorList>
    </citation>
    <scope>NUCLEOTIDE SEQUENCE</scope>
    <source>
        <strain evidence="2">Duluth1</strain>
        <tissue evidence="2">Whole animal</tissue>
    </source>
</reference>
<gene>
    <name evidence="2" type="ORF">DPMN_007380</name>
</gene>
<dbReference type="Proteomes" id="UP000828390">
    <property type="component" value="Unassembled WGS sequence"/>
</dbReference>
<dbReference type="AlphaFoldDB" id="A0A9D4RY82"/>
<sequence length="185" mass="21635">MRLFAKHLPFWIESAMETKKQEGYIFTFLTAHIQLLTKFAVNMMNVLNALSDPTQLLTKFGEDRMKTTRIRERTLNTDRPTDKFTPLYPLNFRVQYHVYSEFSLTFKELLGKQSPIEGYTEWIDDIVEKHDHELFREKASEFLLHWGAFSGLLMRELTLQNASSFGSGLSNPSKLDQFISKIMDV</sequence>
<dbReference type="Pfam" id="PF25340">
    <property type="entry name" value="BCD_RFX"/>
    <property type="match status" value="1"/>
</dbReference>
<proteinExistence type="predicted"/>
<dbReference type="InterPro" id="IPR057321">
    <property type="entry name" value="RFX1-4/6/8-like_BCD"/>
</dbReference>
<dbReference type="EMBL" id="JAIWYP010000001">
    <property type="protein sequence ID" value="KAH3883425.1"/>
    <property type="molecule type" value="Genomic_DNA"/>
</dbReference>
<evidence type="ECO:0000313" key="2">
    <source>
        <dbReference type="EMBL" id="KAH3883425.1"/>
    </source>
</evidence>
<accession>A0A9D4RY82</accession>